<dbReference type="SUPFAM" id="SSF56112">
    <property type="entry name" value="Protein kinase-like (PK-like)"/>
    <property type="match status" value="1"/>
</dbReference>
<dbReference type="RefSeq" id="WP_143317769.1">
    <property type="nucleotide sequence ID" value="NZ_JACSRA010000049.1"/>
</dbReference>
<keyword evidence="1" id="KW-0547">Nucleotide-binding</keyword>
<dbReference type="InterPro" id="IPR020635">
    <property type="entry name" value="Tyr_kinase_cat_dom"/>
</dbReference>
<dbReference type="SMART" id="SM00219">
    <property type="entry name" value="TyrKc"/>
    <property type="match status" value="1"/>
</dbReference>
<comment type="caution">
    <text evidence="3">The sequence shown here is derived from an EMBL/GenBank/DDBJ whole genome shotgun (WGS) entry which is preliminary data.</text>
</comment>
<sequence>MDKYYKAKEIVDGYSILNLIGEGRYGIAYLAKNDKGEKCIIKQLKMDMLEKTREKLFYEEKILQGLNDPRFPKFISKFKDQYREGYILEYIEGRVFEDLIVEDGYEFSKKEIYEVGSMLLDLVEVLHNNKIVHRDIRLPNVVLKENKELALIDFGLARIIDNKKYVREMDHWFIGDFLIHLYYSSYEENDLEEKPWYEELDLNSEEKTFLKKLMNIDGSYRNIKEIKEQLEKIKTMN</sequence>
<dbReference type="InterPro" id="IPR000719">
    <property type="entry name" value="Prot_kinase_dom"/>
</dbReference>
<dbReference type="Gene3D" id="1.10.510.10">
    <property type="entry name" value="Transferase(Phosphotransferase) domain 1"/>
    <property type="match status" value="1"/>
</dbReference>
<organism evidence="3 4">
    <name type="scientific">Clostridium cibarium</name>
    <dbReference type="NCBI Taxonomy" id="2762247"/>
    <lineage>
        <taxon>Bacteria</taxon>
        <taxon>Bacillati</taxon>
        <taxon>Bacillota</taxon>
        <taxon>Clostridia</taxon>
        <taxon>Eubacteriales</taxon>
        <taxon>Clostridiaceae</taxon>
        <taxon>Clostridium</taxon>
    </lineage>
</organism>
<evidence type="ECO:0000259" key="2">
    <source>
        <dbReference type="PROSITE" id="PS50011"/>
    </source>
</evidence>
<evidence type="ECO:0000256" key="1">
    <source>
        <dbReference type="PROSITE-ProRule" id="PRU10141"/>
    </source>
</evidence>
<gene>
    <name evidence="3" type="ORF">H9661_18850</name>
</gene>
<keyword evidence="4" id="KW-1185">Reference proteome</keyword>
<evidence type="ECO:0000313" key="3">
    <source>
        <dbReference type="EMBL" id="MBD7913416.1"/>
    </source>
</evidence>
<evidence type="ECO:0000313" key="4">
    <source>
        <dbReference type="Proteomes" id="UP000627781"/>
    </source>
</evidence>
<dbReference type="GO" id="GO:0016301">
    <property type="term" value="F:kinase activity"/>
    <property type="evidence" value="ECO:0007669"/>
    <property type="project" value="UniProtKB-KW"/>
</dbReference>
<dbReference type="PROSITE" id="PS00107">
    <property type="entry name" value="PROTEIN_KINASE_ATP"/>
    <property type="match status" value="1"/>
</dbReference>
<feature type="binding site" evidence="1">
    <location>
        <position position="42"/>
    </location>
    <ligand>
        <name>ATP</name>
        <dbReference type="ChEBI" id="CHEBI:30616"/>
    </ligand>
</feature>
<keyword evidence="3" id="KW-0418">Kinase</keyword>
<dbReference type="InterPro" id="IPR011009">
    <property type="entry name" value="Kinase-like_dom_sf"/>
</dbReference>
<name>A0ABR8PZ34_9CLOT</name>
<dbReference type="Pfam" id="PF00069">
    <property type="entry name" value="Pkinase"/>
    <property type="match status" value="1"/>
</dbReference>
<dbReference type="PANTHER" id="PTHR24347">
    <property type="entry name" value="SERINE/THREONINE-PROTEIN KINASE"/>
    <property type="match status" value="1"/>
</dbReference>
<dbReference type="Gene3D" id="3.30.200.20">
    <property type="entry name" value="Phosphorylase Kinase, domain 1"/>
    <property type="match status" value="1"/>
</dbReference>
<accession>A0ABR8PZ34</accession>
<reference evidence="3 4" key="1">
    <citation type="submission" date="2020-08" db="EMBL/GenBank/DDBJ databases">
        <title>A Genomic Blueprint of the Chicken Gut Microbiome.</title>
        <authorList>
            <person name="Gilroy R."/>
            <person name="Ravi A."/>
            <person name="Getino M."/>
            <person name="Pursley I."/>
            <person name="Horton D.L."/>
            <person name="Alikhan N.-F."/>
            <person name="Baker D."/>
            <person name="Gharbi K."/>
            <person name="Hall N."/>
            <person name="Watson M."/>
            <person name="Adriaenssens E.M."/>
            <person name="Foster-Nyarko E."/>
            <person name="Jarju S."/>
            <person name="Secka A."/>
            <person name="Antonio M."/>
            <person name="Oren A."/>
            <person name="Chaudhuri R."/>
            <person name="La Ragione R.M."/>
            <person name="Hildebrand F."/>
            <person name="Pallen M.J."/>
        </authorList>
    </citation>
    <scope>NUCLEOTIDE SEQUENCE [LARGE SCALE GENOMIC DNA]</scope>
    <source>
        <strain evidence="3 4">Sa3CVN1</strain>
    </source>
</reference>
<dbReference type="EMBL" id="JACSRA010000049">
    <property type="protein sequence ID" value="MBD7913416.1"/>
    <property type="molecule type" value="Genomic_DNA"/>
</dbReference>
<proteinExistence type="predicted"/>
<dbReference type="InterPro" id="IPR017441">
    <property type="entry name" value="Protein_kinase_ATP_BS"/>
</dbReference>
<keyword evidence="1" id="KW-0067">ATP-binding</keyword>
<protein>
    <submittedName>
        <fullName evidence="3">Protein kinase family protein</fullName>
    </submittedName>
</protein>
<dbReference type="Proteomes" id="UP000627781">
    <property type="component" value="Unassembled WGS sequence"/>
</dbReference>
<feature type="domain" description="Protein kinase" evidence="2">
    <location>
        <begin position="14"/>
        <end position="237"/>
    </location>
</feature>
<keyword evidence="3" id="KW-0808">Transferase</keyword>
<dbReference type="PROSITE" id="PS50011">
    <property type="entry name" value="PROTEIN_KINASE_DOM"/>
    <property type="match status" value="1"/>
</dbReference>
<dbReference type="CDD" id="cd00180">
    <property type="entry name" value="PKc"/>
    <property type="match status" value="1"/>
</dbReference>